<sequence>MNFKRTLFWVLTGLNLLVIQSCTAQTPSSEQIRKPNILWITFEDISPHLSMYGDSTAQTPVFDKMAEESMVFANAFTTVGVCAPSRSSIITGMHPVSIGTQHMRTGKDVMGWGRREYEQNTNRRDIEGNMVPRYSAVIPPQVRPFTEYLRAEGYYTTNNPKTDYQFAAPVTAWDENGRDAHWSGRAQGQPFFSVFNLNVTHESRIWKNKDLPLTVDPDSVPLPAYFPDNPVVRRDVARQYSNIELLDQQVGEILNELQEDGLLDETIIFFYSDHGGALPRGKRDIHDSGLKVPFMIRFPDGRQTGFTDELISFVDLAPTTLSLAGIKPPEYMQGHAFLGQYKVSDPRSYVYGSSDRFDEVTDMRRAVRDKRFLYIRNFYPSLPAYKDLSYRKQVPMMKTLLELRQEDQLTEYERRWFESPKAEEELYDTKTDPDNIHNLADDASYSEKLSELRNELEDWQKRIGDKGFIPETEMLENMWPEGQQPETNKPVFKQEGNKITLSSSTKGAEIAFIVSDKELNPTLDSGWKLYTEPFELSEGDIVYAIANRIGYRDSKIVEFDYE</sequence>
<dbReference type="SUPFAM" id="SSF53649">
    <property type="entry name" value="Alkaline phosphatase-like"/>
    <property type="match status" value="1"/>
</dbReference>
<dbReference type="Proteomes" id="UP000473278">
    <property type="component" value="Unassembled WGS sequence"/>
</dbReference>
<protein>
    <submittedName>
        <fullName evidence="5">Sulfatase-like hydrolase/transferase</fullName>
    </submittedName>
</protein>
<feature type="domain" description="Sulfatase N-terminal" evidence="4">
    <location>
        <begin position="35"/>
        <end position="326"/>
    </location>
</feature>
<dbReference type="GO" id="GO:0016740">
    <property type="term" value="F:transferase activity"/>
    <property type="evidence" value="ECO:0007669"/>
    <property type="project" value="UniProtKB-KW"/>
</dbReference>
<accession>A0A6M1T1V0</accession>
<dbReference type="PROSITE" id="PS51257">
    <property type="entry name" value="PROKAR_LIPOPROTEIN"/>
    <property type="match status" value="1"/>
</dbReference>
<keyword evidence="2 5" id="KW-0378">Hydrolase</keyword>
<evidence type="ECO:0000313" key="6">
    <source>
        <dbReference type="Proteomes" id="UP000473278"/>
    </source>
</evidence>
<dbReference type="InterPro" id="IPR024607">
    <property type="entry name" value="Sulfatase_CS"/>
</dbReference>
<gene>
    <name evidence="5" type="ORF">G3570_15715</name>
</gene>
<dbReference type="RefSeq" id="WP_165143831.1">
    <property type="nucleotide sequence ID" value="NZ_JAALLT010000006.1"/>
</dbReference>
<dbReference type="CDD" id="cd16027">
    <property type="entry name" value="SGSH"/>
    <property type="match status" value="1"/>
</dbReference>
<keyword evidence="5" id="KW-0808">Transferase</keyword>
<evidence type="ECO:0000256" key="1">
    <source>
        <dbReference type="ARBA" id="ARBA00008779"/>
    </source>
</evidence>
<keyword evidence="6" id="KW-1185">Reference proteome</keyword>
<evidence type="ECO:0000259" key="4">
    <source>
        <dbReference type="Pfam" id="PF00884"/>
    </source>
</evidence>
<feature type="chain" id="PRO_5026961284" evidence="3">
    <location>
        <begin position="25"/>
        <end position="562"/>
    </location>
</feature>
<dbReference type="GO" id="GO:0016787">
    <property type="term" value="F:hydrolase activity"/>
    <property type="evidence" value="ECO:0007669"/>
    <property type="project" value="UniProtKB-KW"/>
</dbReference>
<dbReference type="PROSITE" id="PS00523">
    <property type="entry name" value="SULFATASE_1"/>
    <property type="match status" value="1"/>
</dbReference>
<dbReference type="InterPro" id="IPR017850">
    <property type="entry name" value="Alkaline_phosphatase_core_sf"/>
</dbReference>
<evidence type="ECO:0000256" key="2">
    <source>
        <dbReference type="ARBA" id="ARBA00022801"/>
    </source>
</evidence>
<dbReference type="Pfam" id="PF00884">
    <property type="entry name" value="Sulfatase"/>
    <property type="match status" value="1"/>
</dbReference>
<feature type="signal peptide" evidence="3">
    <location>
        <begin position="1"/>
        <end position="24"/>
    </location>
</feature>
<comment type="similarity">
    <text evidence="1">Belongs to the sulfatase family.</text>
</comment>
<dbReference type="Gene3D" id="3.40.720.10">
    <property type="entry name" value="Alkaline Phosphatase, subunit A"/>
    <property type="match status" value="1"/>
</dbReference>
<dbReference type="EMBL" id="JAALLT010000006">
    <property type="protein sequence ID" value="NGP78096.1"/>
    <property type="molecule type" value="Genomic_DNA"/>
</dbReference>
<evidence type="ECO:0000256" key="3">
    <source>
        <dbReference type="SAM" id="SignalP"/>
    </source>
</evidence>
<name>A0A6M1T1V0_9BACT</name>
<dbReference type="PANTHER" id="PTHR43751:SF1">
    <property type="entry name" value="SULFATASE ATSG-RELATED"/>
    <property type="match status" value="1"/>
</dbReference>
<organism evidence="5 6">
    <name type="scientific">Halalkalibaculum roseum</name>
    <dbReference type="NCBI Taxonomy" id="2709311"/>
    <lineage>
        <taxon>Bacteria</taxon>
        <taxon>Pseudomonadati</taxon>
        <taxon>Balneolota</taxon>
        <taxon>Balneolia</taxon>
        <taxon>Balneolales</taxon>
        <taxon>Balneolaceae</taxon>
        <taxon>Halalkalibaculum</taxon>
    </lineage>
</organism>
<dbReference type="InterPro" id="IPR052701">
    <property type="entry name" value="GAG_Ulvan_Degrading_Sulfatases"/>
</dbReference>
<keyword evidence="3" id="KW-0732">Signal</keyword>
<dbReference type="InterPro" id="IPR000917">
    <property type="entry name" value="Sulfatase_N"/>
</dbReference>
<reference evidence="5 6" key="1">
    <citation type="submission" date="2020-02" db="EMBL/GenBank/DDBJ databases">
        <title>Balneolaceae bacterium YR4-1, complete genome.</title>
        <authorList>
            <person name="Li Y."/>
            <person name="Wu S."/>
        </authorList>
    </citation>
    <scope>NUCLEOTIDE SEQUENCE [LARGE SCALE GENOMIC DNA]</scope>
    <source>
        <strain evidence="5 6">YR4-1</strain>
    </source>
</reference>
<dbReference type="PANTHER" id="PTHR43751">
    <property type="entry name" value="SULFATASE"/>
    <property type="match status" value="1"/>
</dbReference>
<comment type="caution">
    <text evidence="5">The sequence shown here is derived from an EMBL/GenBank/DDBJ whole genome shotgun (WGS) entry which is preliminary data.</text>
</comment>
<evidence type="ECO:0000313" key="5">
    <source>
        <dbReference type="EMBL" id="NGP78096.1"/>
    </source>
</evidence>
<dbReference type="AlphaFoldDB" id="A0A6M1T1V0"/>
<proteinExistence type="inferred from homology"/>